<reference evidence="3 4" key="1">
    <citation type="submission" date="2019-07" db="EMBL/GenBank/DDBJ databases">
        <title>De Novo Assembly of kiwifruit Actinidia rufa.</title>
        <authorList>
            <person name="Sugita-Konishi S."/>
            <person name="Sato K."/>
            <person name="Mori E."/>
            <person name="Abe Y."/>
            <person name="Kisaki G."/>
            <person name="Hamano K."/>
            <person name="Suezawa K."/>
            <person name="Otani M."/>
            <person name="Fukuda T."/>
            <person name="Manabe T."/>
            <person name="Gomi K."/>
            <person name="Tabuchi M."/>
            <person name="Akimitsu K."/>
            <person name="Kataoka I."/>
        </authorList>
    </citation>
    <scope>NUCLEOTIDE SEQUENCE [LARGE SCALE GENOMIC DNA]</scope>
    <source>
        <strain evidence="4">cv. Fuchu</strain>
    </source>
</reference>
<dbReference type="EMBL" id="BJWL01000028">
    <property type="protein sequence ID" value="GFZ19685.1"/>
    <property type="molecule type" value="Genomic_DNA"/>
</dbReference>
<name>A0A7J0H9P7_9ERIC</name>
<gene>
    <name evidence="3" type="ORF">Acr_28g0003900</name>
</gene>
<dbReference type="InterPro" id="IPR001611">
    <property type="entry name" value="Leu-rich_rpt"/>
</dbReference>
<evidence type="ECO:0000256" key="1">
    <source>
        <dbReference type="SAM" id="MobiDB-lite"/>
    </source>
</evidence>
<evidence type="ECO:0000256" key="2">
    <source>
        <dbReference type="SAM" id="Phobius"/>
    </source>
</evidence>
<evidence type="ECO:0000313" key="3">
    <source>
        <dbReference type="EMBL" id="GFZ19685.1"/>
    </source>
</evidence>
<dbReference type="Gene3D" id="3.80.10.10">
    <property type="entry name" value="Ribonuclease Inhibitor"/>
    <property type="match status" value="2"/>
</dbReference>
<dbReference type="OrthoDB" id="1890790at2759"/>
<feature type="transmembrane region" description="Helical" evidence="2">
    <location>
        <begin position="201"/>
        <end position="224"/>
    </location>
</feature>
<dbReference type="PANTHER" id="PTHR48054:SF79">
    <property type="entry name" value="PROTEIN KINASE DOMAIN-CONTAINING PROTEIN"/>
    <property type="match status" value="1"/>
</dbReference>
<keyword evidence="3" id="KW-0808">Transferase</keyword>
<dbReference type="PANTHER" id="PTHR48054">
    <property type="entry name" value="RECEPTOR KINASE-LIKE PROTEIN XA21"/>
    <property type="match status" value="1"/>
</dbReference>
<feature type="region of interest" description="Disordered" evidence="1">
    <location>
        <begin position="231"/>
        <end position="256"/>
    </location>
</feature>
<dbReference type="PROSITE" id="PS51450">
    <property type="entry name" value="LRR"/>
    <property type="match status" value="1"/>
</dbReference>
<accession>A0A7J0H9P7</accession>
<dbReference type="AlphaFoldDB" id="A0A7J0H9P7"/>
<keyword evidence="2 3" id="KW-0812">Transmembrane</keyword>
<dbReference type="SUPFAM" id="SSF52058">
    <property type="entry name" value="L domain-like"/>
    <property type="match status" value="1"/>
</dbReference>
<dbReference type="GO" id="GO:0016301">
    <property type="term" value="F:kinase activity"/>
    <property type="evidence" value="ECO:0007669"/>
    <property type="project" value="UniProtKB-KW"/>
</dbReference>
<proteinExistence type="predicted"/>
<protein>
    <submittedName>
        <fullName evidence="3">Transmembrane kinase-like 1</fullName>
    </submittedName>
</protein>
<sequence length="275" mass="29673">MSTGKIMIVQLKLNLGKTKNLLLSSWNASVPLCQWRGLKWVFSNATLLLCTDLSSPQWTNLSLSKDPSFHLLSGTLPTELDELSSLQSLYLSINSLSRTVPLELRYNSSLSNVNLGDNLLNGFRILRLLDFANNVFSGSIPEGLGGLNLKKLNLSYNNFSGVLPNLGESKFGEDVFEGNNPGLCGSPLRGCRGSSGMSSGAIAGIIIGFLTRTVVLASLLIGYVQGKKKKNMEDDEELEEEGEEDENGSSCSDGGDGRLILLQEKINAAVVVKRG</sequence>
<evidence type="ECO:0000313" key="4">
    <source>
        <dbReference type="Proteomes" id="UP000585474"/>
    </source>
</evidence>
<keyword evidence="2" id="KW-0472">Membrane</keyword>
<dbReference type="Pfam" id="PF00560">
    <property type="entry name" value="LRR_1"/>
    <property type="match status" value="2"/>
</dbReference>
<keyword evidence="3" id="KW-0418">Kinase</keyword>
<dbReference type="Proteomes" id="UP000585474">
    <property type="component" value="Unassembled WGS sequence"/>
</dbReference>
<dbReference type="InterPro" id="IPR052592">
    <property type="entry name" value="LRR-RLK"/>
</dbReference>
<feature type="compositionally biased region" description="Acidic residues" evidence="1">
    <location>
        <begin position="233"/>
        <end position="247"/>
    </location>
</feature>
<keyword evidence="4" id="KW-1185">Reference proteome</keyword>
<keyword evidence="2" id="KW-1133">Transmembrane helix</keyword>
<organism evidence="3 4">
    <name type="scientific">Actinidia rufa</name>
    <dbReference type="NCBI Taxonomy" id="165716"/>
    <lineage>
        <taxon>Eukaryota</taxon>
        <taxon>Viridiplantae</taxon>
        <taxon>Streptophyta</taxon>
        <taxon>Embryophyta</taxon>
        <taxon>Tracheophyta</taxon>
        <taxon>Spermatophyta</taxon>
        <taxon>Magnoliopsida</taxon>
        <taxon>eudicotyledons</taxon>
        <taxon>Gunneridae</taxon>
        <taxon>Pentapetalae</taxon>
        <taxon>asterids</taxon>
        <taxon>Ericales</taxon>
        <taxon>Actinidiaceae</taxon>
        <taxon>Actinidia</taxon>
    </lineage>
</organism>
<dbReference type="InterPro" id="IPR032675">
    <property type="entry name" value="LRR_dom_sf"/>
</dbReference>
<comment type="caution">
    <text evidence="3">The sequence shown here is derived from an EMBL/GenBank/DDBJ whole genome shotgun (WGS) entry which is preliminary data.</text>
</comment>